<accession>I4D065</accession>
<evidence type="ECO:0000313" key="1">
    <source>
        <dbReference type="EMBL" id="AFM39189.1"/>
    </source>
</evidence>
<dbReference type="HOGENOM" id="CLU_2878462_0_0_9"/>
<keyword evidence="2" id="KW-1185">Reference proteome</keyword>
<sequence>MCVESNYCVFSNDSLFRDTLDRERSFFYQAEFCWYISRQHTRSVVQLKVILSNRINLKEGHFF</sequence>
<dbReference type="AlphaFoldDB" id="I4D065"/>
<organism evidence="1 2">
    <name type="scientific">Desulfosporosinus acidiphilus (strain DSM 22704 / JCM 16185 / SJ4)</name>
    <dbReference type="NCBI Taxonomy" id="646529"/>
    <lineage>
        <taxon>Bacteria</taxon>
        <taxon>Bacillati</taxon>
        <taxon>Bacillota</taxon>
        <taxon>Clostridia</taxon>
        <taxon>Eubacteriales</taxon>
        <taxon>Desulfitobacteriaceae</taxon>
        <taxon>Desulfosporosinus</taxon>
    </lineage>
</organism>
<reference evidence="1 2" key="1">
    <citation type="journal article" date="2012" name="J. Bacteriol.">
        <title>Complete genome sequences of Desulfosporosinus orientis DSM765T, Desulfosporosinus youngiae DSM17734T, Desulfosporosinus meridiei DSM13257T, and Desulfosporosinus acidiphilus DSM22704T.</title>
        <authorList>
            <person name="Pester M."/>
            <person name="Brambilla E."/>
            <person name="Alazard D."/>
            <person name="Rattei T."/>
            <person name="Weinmaier T."/>
            <person name="Han J."/>
            <person name="Lucas S."/>
            <person name="Lapidus A."/>
            <person name="Cheng J.F."/>
            <person name="Goodwin L."/>
            <person name="Pitluck S."/>
            <person name="Peters L."/>
            <person name="Ovchinnikova G."/>
            <person name="Teshima H."/>
            <person name="Detter J.C."/>
            <person name="Han C.S."/>
            <person name="Tapia R."/>
            <person name="Land M.L."/>
            <person name="Hauser L."/>
            <person name="Kyrpides N.C."/>
            <person name="Ivanova N.N."/>
            <person name="Pagani I."/>
            <person name="Huntmann M."/>
            <person name="Wei C.L."/>
            <person name="Davenport K.W."/>
            <person name="Daligault H."/>
            <person name="Chain P.S."/>
            <person name="Chen A."/>
            <person name="Mavromatis K."/>
            <person name="Markowitz V."/>
            <person name="Szeto E."/>
            <person name="Mikhailova N."/>
            <person name="Pati A."/>
            <person name="Wagner M."/>
            <person name="Woyke T."/>
            <person name="Ollivier B."/>
            <person name="Klenk H.P."/>
            <person name="Spring S."/>
            <person name="Loy A."/>
        </authorList>
    </citation>
    <scope>NUCLEOTIDE SEQUENCE [LARGE SCALE GENOMIC DNA]</scope>
    <source>
        <strain evidence="2">DSM 22704 / JCM 16185 / SJ4</strain>
    </source>
</reference>
<dbReference type="EMBL" id="CP003639">
    <property type="protein sequence ID" value="AFM39189.1"/>
    <property type="molecule type" value="Genomic_DNA"/>
</dbReference>
<gene>
    <name evidence="1" type="ordered locus">Desaci_0074</name>
</gene>
<evidence type="ECO:0000313" key="2">
    <source>
        <dbReference type="Proteomes" id="UP000002892"/>
    </source>
</evidence>
<dbReference type="KEGG" id="dai:Desaci_0074"/>
<name>I4D065_DESAJ</name>
<dbReference type="STRING" id="646529.Desaci_0074"/>
<proteinExistence type="predicted"/>
<dbReference type="Proteomes" id="UP000002892">
    <property type="component" value="Chromosome"/>
</dbReference>
<protein>
    <submittedName>
        <fullName evidence="1">Uncharacterized protein</fullName>
    </submittedName>
</protein>